<feature type="transmembrane region" description="Helical" evidence="1">
    <location>
        <begin position="161"/>
        <end position="182"/>
    </location>
</feature>
<organism evidence="2 3">
    <name type="scientific">Heyndrickxia oleronia</name>
    <dbReference type="NCBI Taxonomy" id="38875"/>
    <lineage>
        <taxon>Bacteria</taxon>
        <taxon>Bacillati</taxon>
        <taxon>Bacillota</taxon>
        <taxon>Bacilli</taxon>
        <taxon>Bacillales</taxon>
        <taxon>Bacillaceae</taxon>
        <taxon>Heyndrickxia</taxon>
    </lineage>
</organism>
<dbReference type="EMBL" id="JAROYP010000020">
    <property type="protein sequence ID" value="MDH5163895.1"/>
    <property type="molecule type" value="Genomic_DNA"/>
</dbReference>
<keyword evidence="1" id="KW-0812">Transmembrane</keyword>
<dbReference type="Proteomes" id="UP001159179">
    <property type="component" value="Unassembled WGS sequence"/>
</dbReference>
<feature type="transmembrane region" description="Helical" evidence="1">
    <location>
        <begin position="89"/>
        <end position="107"/>
    </location>
</feature>
<evidence type="ECO:0000256" key="1">
    <source>
        <dbReference type="SAM" id="Phobius"/>
    </source>
</evidence>
<dbReference type="AlphaFoldDB" id="A0AAW6T0K4"/>
<reference evidence="2" key="1">
    <citation type="submission" date="2023-03" db="EMBL/GenBank/DDBJ databases">
        <title>Bacterial isolates from washroom surfaces on a university campus.</title>
        <authorList>
            <person name="Holman D.B."/>
            <person name="Gzyl K.E."/>
            <person name="Taheri A.E."/>
        </authorList>
    </citation>
    <scope>NUCLEOTIDE SEQUENCE</scope>
    <source>
        <strain evidence="2">RD03</strain>
    </source>
</reference>
<dbReference type="RefSeq" id="WP_280618548.1">
    <property type="nucleotide sequence ID" value="NZ_JAROYP010000020.1"/>
</dbReference>
<feature type="transmembrane region" description="Helical" evidence="1">
    <location>
        <begin position="53"/>
        <end position="77"/>
    </location>
</feature>
<keyword evidence="1" id="KW-0472">Membrane</keyword>
<keyword evidence="1" id="KW-1133">Transmembrane helix</keyword>
<evidence type="ECO:0000313" key="3">
    <source>
        <dbReference type="Proteomes" id="UP001159179"/>
    </source>
</evidence>
<accession>A0AAW6T0K4</accession>
<feature type="transmembrane region" description="Helical" evidence="1">
    <location>
        <begin position="208"/>
        <end position="228"/>
    </location>
</feature>
<comment type="caution">
    <text evidence="2">The sequence shown here is derived from an EMBL/GenBank/DDBJ whole genome shotgun (WGS) entry which is preliminary data.</text>
</comment>
<evidence type="ECO:0000313" key="2">
    <source>
        <dbReference type="EMBL" id="MDH5163895.1"/>
    </source>
</evidence>
<sequence>MYKMNKTFRREIANVSIWGTTYIHPRNPYIVALWSTTFPGYGHLLLHKYIRGFALIIWEVFINQISHLNLAMVYSFIGEFEAAKEVLNVNYVYMYIPLYIFAIWDSYRTTVEMNNLYLLAEKEEPPVNALTVKPFEVNYLDKRSPLVAMFWSMTVPSVGQLYLHQIISAFFTLIVTVMFVHYSHFIEGLHYLMLGNFDKSTEVLDKQWLLYMPSLYFFSIFQTYMNVVENNKLFEAEQKMFLKSKYQSSDFKIKASRVNSNANLRNI</sequence>
<proteinExistence type="predicted"/>
<gene>
    <name evidence="2" type="ORF">P5X88_23425</name>
</gene>
<name>A0AAW6T0K4_9BACI</name>
<protein>
    <submittedName>
        <fullName evidence="2">Uncharacterized protein</fullName>
    </submittedName>
</protein>